<dbReference type="Proteomes" id="UP000009168">
    <property type="component" value="Unassembled WGS sequence"/>
</dbReference>
<dbReference type="GeneID" id="7831004"/>
<sequence>MEKRKGSLDTVAHSKDALYEDDIYEQPVQKEKKEETSSKFQKIQPDTILEQAEEFTQTKQEEQSQEEKDQVLISKMMQMMENLEQKYKSVKNEYVQNRESAKIELQIEKQLQNIEQIQSDLEYQIQIQKEIVDQADIVQDLQTGKDNLLLNLVSQMKKIQNQNENQQKQLLEKEQEEKRQKDEKIKELELMIQKLKEENENILRKSFQQSKLEQNSQDNNESPQQIKKKKFVTEGQKEIWLPQNELNSNDFSYFSSNPSNKIKLKPIHKSTIPHYEYIPPPKTNILQSSLNKELYKVAQSNRNVFLQAIKVDGTQRHKTPITQSKEKFQIYNTPQSEPIIGNKYRIKKFQLPQGQNQKNIFSNYLSTESLIFSRGGNFLHKNELGNTNAHQLRKTNQHQQSRDMNDFFFEKPNPQPNKY</sequence>
<feature type="coiled-coil region" evidence="1">
    <location>
        <begin position="73"/>
        <end position="120"/>
    </location>
</feature>
<dbReference type="RefSeq" id="XP_001033549.2">
    <property type="nucleotide sequence ID" value="XM_001033549.2"/>
</dbReference>
<keyword evidence="1" id="KW-0175">Coiled coil</keyword>
<feature type="compositionally biased region" description="Basic and acidic residues" evidence="2">
    <location>
        <begin position="400"/>
        <end position="409"/>
    </location>
</feature>
<feature type="region of interest" description="Disordered" evidence="2">
    <location>
        <begin position="392"/>
        <end position="419"/>
    </location>
</feature>
<evidence type="ECO:0000313" key="4">
    <source>
        <dbReference type="Proteomes" id="UP000009168"/>
    </source>
</evidence>
<evidence type="ECO:0000256" key="2">
    <source>
        <dbReference type="SAM" id="MobiDB-lite"/>
    </source>
</evidence>
<dbReference type="EMBL" id="GG662498">
    <property type="protein sequence ID" value="EAR85886.2"/>
    <property type="molecule type" value="Genomic_DNA"/>
</dbReference>
<protein>
    <submittedName>
        <fullName evidence="3">Uncharacterized protein</fullName>
    </submittedName>
</protein>
<evidence type="ECO:0000256" key="1">
    <source>
        <dbReference type="SAM" id="Coils"/>
    </source>
</evidence>
<dbReference type="InParanoid" id="Q22KB3"/>
<proteinExistence type="predicted"/>
<gene>
    <name evidence="3" type="ORF">TTHERM_00313680</name>
</gene>
<evidence type="ECO:0000313" key="3">
    <source>
        <dbReference type="EMBL" id="EAR85886.2"/>
    </source>
</evidence>
<dbReference type="AlphaFoldDB" id="Q22KB3"/>
<dbReference type="KEGG" id="tet:TTHERM_00313680"/>
<accession>Q22KB3</accession>
<keyword evidence="4" id="KW-1185">Reference proteome</keyword>
<feature type="compositionally biased region" description="Polar residues" evidence="2">
    <location>
        <begin position="209"/>
        <end position="225"/>
    </location>
</feature>
<feature type="compositionally biased region" description="Basic and acidic residues" evidence="2">
    <location>
        <begin position="1"/>
        <end position="18"/>
    </location>
</feature>
<reference evidence="4" key="1">
    <citation type="journal article" date="2006" name="PLoS Biol.">
        <title>Macronuclear genome sequence of the ciliate Tetrahymena thermophila, a model eukaryote.</title>
        <authorList>
            <person name="Eisen J.A."/>
            <person name="Coyne R.S."/>
            <person name="Wu M."/>
            <person name="Wu D."/>
            <person name="Thiagarajan M."/>
            <person name="Wortman J.R."/>
            <person name="Badger J.H."/>
            <person name="Ren Q."/>
            <person name="Amedeo P."/>
            <person name="Jones K.M."/>
            <person name="Tallon L.J."/>
            <person name="Delcher A.L."/>
            <person name="Salzberg S.L."/>
            <person name="Silva J.C."/>
            <person name="Haas B.J."/>
            <person name="Majoros W.H."/>
            <person name="Farzad M."/>
            <person name="Carlton J.M."/>
            <person name="Smith R.K. Jr."/>
            <person name="Garg J."/>
            <person name="Pearlman R.E."/>
            <person name="Karrer K.M."/>
            <person name="Sun L."/>
            <person name="Manning G."/>
            <person name="Elde N.C."/>
            <person name="Turkewitz A.P."/>
            <person name="Asai D.J."/>
            <person name="Wilkes D.E."/>
            <person name="Wang Y."/>
            <person name="Cai H."/>
            <person name="Collins K."/>
            <person name="Stewart B.A."/>
            <person name="Lee S.R."/>
            <person name="Wilamowska K."/>
            <person name="Weinberg Z."/>
            <person name="Ruzzo W.L."/>
            <person name="Wloga D."/>
            <person name="Gaertig J."/>
            <person name="Frankel J."/>
            <person name="Tsao C.-C."/>
            <person name="Gorovsky M.A."/>
            <person name="Keeling P.J."/>
            <person name="Waller R.F."/>
            <person name="Patron N.J."/>
            <person name="Cherry J.M."/>
            <person name="Stover N.A."/>
            <person name="Krieger C.J."/>
            <person name="del Toro C."/>
            <person name="Ryder H.F."/>
            <person name="Williamson S.C."/>
            <person name="Barbeau R.A."/>
            <person name="Hamilton E.P."/>
            <person name="Orias E."/>
        </authorList>
    </citation>
    <scope>NUCLEOTIDE SEQUENCE [LARGE SCALE GENOMIC DNA]</scope>
    <source>
        <strain evidence="4">SB210</strain>
    </source>
</reference>
<feature type="region of interest" description="Disordered" evidence="2">
    <location>
        <begin position="1"/>
        <end position="45"/>
    </location>
</feature>
<name>Q22KB3_TETTS</name>
<dbReference type="HOGENOM" id="CLU_557247_0_0_1"/>
<organism evidence="3 4">
    <name type="scientific">Tetrahymena thermophila (strain SB210)</name>
    <dbReference type="NCBI Taxonomy" id="312017"/>
    <lineage>
        <taxon>Eukaryota</taxon>
        <taxon>Sar</taxon>
        <taxon>Alveolata</taxon>
        <taxon>Ciliophora</taxon>
        <taxon>Intramacronucleata</taxon>
        <taxon>Oligohymenophorea</taxon>
        <taxon>Hymenostomatida</taxon>
        <taxon>Tetrahymenina</taxon>
        <taxon>Tetrahymenidae</taxon>
        <taxon>Tetrahymena</taxon>
    </lineage>
</organism>
<feature type="coiled-coil region" evidence="1">
    <location>
        <begin position="149"/>
        <end position="205"/>
    </location>
</feature>
<feature type="region of interest" description="Disordered" evidence="2">
    <location>
        <begin position="209"/>
        <end position="228"/>
    </location>
</feature>
<feature type="compositionally biased region" description="Basic and acidic residues" evidence="2">
    <location>
        <begin position="28"/>
        <end position="37"/>
    </location>
</feature>